<proteinExistence type="inferred from homology"/>
<feature type="region of interest" description="Disordered" evidence="6">
    <location>
        <begin position="1"/>
        <end position="20"/>
    </location>
</feature>
<evidence type="ECO:0000313" key="8">
    <source>
        <dbReference type="EMBL" id="GFT90921.1"/>
    </source>
</evidence>
<feature type="domain" description="Apoptosis regulator Bcl-2 family BH4" evidence="7">
    <location>
        <begin position="26"/>
        <end position="45"/>
    </location>
</feature>
<dbReference type="PRINTS" id="PR01862">
    <property type="entry name" value="BCL2FAMILY"/>
</dbReference>
<evidence type="ECO:0000313" key="9">
    <source>
        <dbReference type="Proteomes" id="UP000887013"/>
    </source>
</evidence>
<evidence type="ECO:0000256" key="3">
    <source>
        <dbReference type="ARBA" id="ARBA00022703"/>
    </source>
</evidence>
<dbReference type="GO" id="GO:0008630">
    <property type="term" value="P:intrinsic apoptotic signaling pathway in response to DNA damage"/>
    <property type="evidence" value="ECO:0007669"/>
    <property type="project" value="TreeGrafter"/>
</dbReference>
<protein>
    <submittedName>
        <fullName evidence="8">Bcl-2-like protein 1</fullName>
    </submittedName>
</protein>
<comment type="caution">
    <text evidence="8">The sequence shown here is derived from an EMBL/GenBank/DDBJ whole genome shotgun (WGS) entry which is preliminary data.</text>
</comment>
<sequence>MENNGIANSGSEITTNGDRNSIDSGVADVVSEFLQHKLSQNGYQWNSPLITRGAGNRHAKAGTALCALADEFVSHYKDQFQDMCDQLDIRADTMKPTIEGVANELFGEGIKWSRIVAFFVFGSELAVHCKDRNSFDLINIIAYSQSAYISEKLLPWINDHGGWIGVEGVNHTNFLT</sequence>
<dbReference type="SUPFAM" id="SSF56854">
    <property type="entry name" value="Bcl-2 inhibitors of programmed cell death"/>
    <property type="match status" value="1"/>
</dbReference>
<dbReference type="AlphaFoldDB" id="A0A8X6U914"/>
<dbReference type="PANTHER" id="PTHR11256:SF50">
    <property type="entry name" value="APOPTOSIS REGULATOR CED-9"/>
    <property type="match status" value="1"/>
</dbReference>
<dbReference type="SMART" id="SM00337">
    <property type="entry name" value="BCL"/>
    <property type="match status" value="1"/>
</dbReference>
<dbReference type="Pfam" id="PF00452">
    <property type="entry name" value="Bcl-2"/>
    <property type="match status" value="1"/>
</dbReference>
<keyword evidence="4" id="KW-0472">Membrane</keyword>
<reference evidence="8" key="1">
    <citation type="submission" date="2020-08" db="EMBL/GenBank/DDBJ databases">
        <title>Multicomponent nature underlies the extraordinary mechanical properties of spider dragline silk.</title>
        <authorList>
            <person name="Kono N."/>
            <person name="Nakamura H."/>
            <person name="Mori M."/>
            <person name="Yoshida Y."/>
            <person name="Ohtoshi R."/>
            <person name="Malay A.D."/>
            <person name="Moran D.A.P."/>
            <person name="Tomita M."/>
            <person name="Numata K."/>
            <person name="Arakawa K."/>
        </authorList>
    </citation>
    <scope>NUCLEOTIDE SEQUENCE</scope>
</reference>
<dbReference type="OrthoDB" id="6021377at2759"/>
<comment type="subcellular location">
    <subcellularLocation>
        <location evidence="1">Membrane</location>
    </subcellularLocation>
</comment>
<dbReference type="InterPro" id="IPR026298">
    <property type="entry name" value="Bcl-2_fam"/>
</dbReference>
<comment type="similarity">
    <text evidence="2">Belongs to the Bcl-2 family.</text>
</comment>
<evidence type="ECO:0000259" key="7">
    <source>
        <dbReference type="PROSITE" id="PS50063"/>
    </source>
</evidence>
<dbReference type="InterPro" id="IPR046371">
    <property type="entry name" value="Bcl-2_BH1-3"/>
</dbReference>
<dbReference type="GO" id="GO:0097192">
    <property type="term" value="P:extrinsic apoptotic signaling pathway in absence of ligand"/>
    <property type="evidence" value="ECO:0007669"/>
    <property type="project" value="TreeGrafter"/>
</dbReference>
<dbReference type="Proteomes" id="UP000887013">
    <property type="component" value="Unassembled WGS sequence"/>
</dbReference>
<evidence type="ECO:0000256" key="6">
    <source>
        <dbReference type="SAM" id="MobiDB-lite"/>
    </source>
</evidence>
<dbReference type="Gene3D" id="1.10.437.10">
    <property type="entry name" value="Blc2-like"/>
    <property type="match status" value="1"/>
</dbReference>
<keyword evidence="9" id="KW-1185">Reference proteome</keyword>
<evidence type="ECO:0000256" key="4">
    <source>
        <dbReference type="ARBA" id="ARBA00023136"/>
    </source>
</evidence>
<dbReference type="PROSITE" id="PS50063">
    <property type="entry name" value="BH4_2"/>
    <property type="match status" value="1"/>
</dbReference>
<evidence type="ECO:0000256" key="1">
    <source>
        <dbReference type="ARBA" id="ARBA00004370"/>
    </source>
</evidence>
<dbReference type="GO" id="GO:0001836">
    <property type="term" value="P:release of cytochrome c from mitochondria"/>
    <property type="evidence" value="ECO:0007669"/>
    <property type="project" value="TreeGrafter"/>
</dbReference>
<organism evidence="8 9">
    <name type="scientific">Nephila pilipes</name>
    <name type="common">Giant wood spider</name>
    <name type="synonym">Nephila maculata</name>
    <dbReference type="NCBI Taxonomy" id="299642"/>
    <lineage>
        <taxon>Eukaryota</taxon>
        <taxon>Metazoa</taxon>
        <taxon>Ecdysozoa</taxon>
        <taxon>Arthropoda</taxon>
        <taxon>Chelicerata</taxon>
        <taxon>Arachnida</taxon>
        <taxon>Araneae</taxon>
        <taxon>Araneomorphae</taxon>
        <taxon>Entelegynae</taxon>
        <taxon>Araneoidea</taxon>
        <taxon>Nephilidae</taxon>
        <taxon>Nephila</taxon>
    </lineage>
</organism>
<gene>
    <name evidence="8" type="primary">NCL1_35737</name>
    <name evidence="8" type="ORF">NPIL_560781</name>
</gene>
<feature type="short sequence motif" description="BH4" evidence="5">
    <location>
        <begin position="26"/>
        <end position="45"/>
    </location>
</feature>
<dbReference type="InterPro" id="IPR002475">
    <property type="entry name" value="Bcl2-like"/>
</dbReference>
<dbReference type="PROSITE" id="PS50062">
    <property type="entry name" value="BCL2_FAMILY"/>
    <property type="match status" value="1"/>
</dbReference>
<evidence type="ECO:0000256" key="5">
    <source>
        <dbReference type="PROSITE-ProRule" id="PRU00025"/>
    </source>
</evidence>
<evidence type="ECO:0000256" key="2">
    <source>
        <dbReference type="ARBA" id="ARBA00009458"/>
    </source>
</evidence>
<dbReference type="GO" id="GO:0042981">
    <property type="term" value="P:regulation of apoptotic process"/>
    <property type="evidence" value="ECO:0007669"/>
    <property type="project" value="InterPro"/>
</dbReference>
<keyword evidence="3 5" id="KW-0053">Apoptosis</keyword>
<dbReference type="EMBL" id="BMAW01120808">
    <property type="protein sequence ID" value="GFT90921.1"/>
    <property type="molecule type" value="Genomic_DNA"/>
</dbReference>
<name>A0A8X6U914_NEPPI</name>
<dbReference type="PANTHER" id="PTHR11256">
    <property type="entry name" value="BCL-2 RELATED"/>
    <property type="match status" value="1"/>
</dbReference>
<dbReference type="CDD" id="cd06845">
    <property type="entry name" value="Bcl-2_like"/>
    <property type="match status" value="1"/>
</dbReference>
<dbReference type="GO" id="GO:0005741">
    <property type="term" value="C:mitochondrial outer membrane"/>
    <property type="evidence" value="ECO:0007669"/>
    <property type="project" value="TreeGrafter"/>
</dbReference>
<dbReference type="InterPro" id="IPR003093">
    <property type="entry name" value="Bcl2_BH4"/>
</dbReference>
<accession>A0A8X6U914</accession>
<dbReference type="GO" id="GO:0051400">
    <property type="term" value="F:BH domain binding"/>
    <property type="evidence" value="ECO:0007669"/>
    <property type="project" value="TreeGrafter"/>
</dbReference>
<dbReference type="InterPro" id="IPR036834">
    <property type="entry name" value="Bcl-2-like_sf"/>
</dbReference>